<keyword evidence="1" id="KW-0472">Membrane</keyword>
<comment type="caution">
    <text evidence="2">The sequence shown here is derived from an EMBL/GenBank/DDBJ whole genome shotgun (WGS) entry which is preliminary data.</text>
</comment>
<evidence type="ECO:0000256" key="1">
    <source>
        <dbReference type="SAM" id="Phobius"/>
    </source>
</evidence>
<organism evidence="2 3">
    <name type="scientific">Candidatus Lloydbacteria bacterium RIFCSPHIGHO2_02_FULL_50_13</name>
    <dbReference type="NCBI Taxonomy" id="1798661"/>
    <lineage>
        <taxon>Bacteria</taxon>
        <taxon>Candidatus Lloydiibacteriota</taxon>
    </lineage>
</organism>
<evidence type="ECO:0000313" key="3">
    <source>
        <dbReference type="Proteomes" id="UP000177996"/>
    </source>
</evidence>
<dbReference type="AlphaFoldDB" id="A0A1G2D0D7"/>
<feature type="transmembrane region" description="Helical" evidence="1">
    <location>
        <begin position="21"/>
        <end position="43"/>
    </location>
</feature>
<keyword evidence="1" id="KW-1133">Transmembrane helix</keyword>
<dbReference type="Proteomes" id="UP000177996">
    <property type="component" value="Unassembled WGS sequence"/>
</dbReference>
<name>A0A1G2D0D7_9BACT</name>
<sequence length="186" mass="19911">MNVLHKNFMKLHGGVRSASGYILILTLLVISILLAVGFSISALSTKEVILASFLRDSERALAAAVSGAECALYWDRAPSPATPKLGLTYTIFATGTSYTNPPNLLNAVCHNGTSEQQLLLSDWEVDTTVGTGTTMFSLEFTDGTCADILVTKVGNESTTIVSDGYNTCTVALPRRTQREIAVFSNI</sequence>
<keyword evidence="1" id="KW-0812">Transmembrane</keyword>
<dbReference type="EMBL" id="MHLL01000069">
    <property type="protein sequence ID" value="OGZ07106.1"/>
    <property type="molecule type" value="Genomic_DNA"/>
</dbReference>
<reference evidence="2 3" key="1">
    <citation type="journal article" date="2016" name="Nat. Commun.">
        <title>Thousands of microbial genomes shed light on interconnected biogeochemical processes in an aquifer system.</title>
        <authorList>
            <person name="Anantharaman K."/>
            <person name="Brown C.T."/>
            <person name="Hug L.A."/>
            <person name="Sharon I."/>
            <person name="Castelle C.J."/>
            <person name="Probst A.J."/>
            <person name="Thomas B.C."/>
            <person name="Singh A."/>
            <person name="Wilkins M.J."/>
            <person name="Karaoz U."/>
            <person name="Brodie E.L."/>
            <person name="Williams K.H."/>
            <person name="Hubbard S.S."/>
            <person name="Banfield J.F."/>
        </authorList>
    </citation>
    <scope>NUCLEOTIDE SEQUENCE [LARGE SCALE GENOMIC DNA]</scope>
</reference>
<proteinExistence type="predicted"/>
<evidence type="ECO:0000313" key="2">
    <source>
        <dbReference type="EMBL" id="OGZ07106.1"/>
    </source>
</evidence>
<evidence type="ECO:0008006" key="4">
    <source>
        <dbReference type="Google" id="ProtNLM"/>
    </source>
</evidence>
<gene>
    <name evidence="2" type="ORF">A3D65_00645</name>
</gene>
<dbReference type="STRING" id="1798661.A3D65_00645"/>
<accession>A0A1G2D0D7</accession>
<protein>
    <recommendedName>
        <fullName evidence="4">Type 4 fimbrial biogenesis protein PilX N-terminal domain-containing protein</fullName>
    </recommendedName>
</protein>